<proteinExistence type="predicted"/>
<gene>
    <name evidence="1" type="ORF">MAR_038097</name>
</gene>
<dbReference type="InterPro" id="IPR036291">
    <property type="entry name" value="NAD(P)-bd_dom_sf"/>
</dbReference>
<protein>
    <submittedName>
        <fullName evidence="1">DHRS1-like protein</fullName>
    </submittedName>
</protein>
<dbReference type="Proteomes" id="UP001164746">
    <property type="component" value="Chromosome 13"/>
</dbReference>
<feature type="non-terminal residue" evidence="1">
    <location>
        <position position="1"/>
    </location>
</feature>
<dbReference type="Pfam" id="PF00106">
    <property type="entry name" value="adh_short"/>
    <property type="match status" value="1"/>
</dbReference>
<dbReference type="InterPro" id="IPR002347">
    <property type="entry name" value="SDR_fam"/>
</dbReference>
<reference evidence="1" key="1">
    <citation type="submission" date="2022-11" db="EMBL/GenBank/DDBJ databases">
        <title>Centuries of genome instability and evolution in soft-shell clam transmissible cancer (bioRxiv).</title>
        <authorList>
            <person name="Hart S.F.M."/>
            <person name="Yonemitsu M.A."/>
            <person name="Giersch R.M."/>
            <person name="Beal B.F."/>
            <person name="Arriagada G."/>
            <person name="Davis B.W."/>
            <person name="Ostrander E.A."/>
            <person name="Goff S.P."/>
            <person name="Metzger M.J."/>
        </authorList>
    </citation>
    <scope>NUCLEOTIDE SEQUENCE</scope>
    <source>
        <strain evidence="1">MELC-2E11</strain>
        <tissue evidence="1">Siphon/mantle</tissue>
    </source>
</reference>
<dbReference type="PANTHER" id="PTHR44147">
    <property type="entry name" value="DEHYDROGENASE/REDUCTASE SDR FAMILY MEMBER 1"/>
    <property type="match status" value="1"/>
</dbReference>
<accession>A0ABY7FUB3</accession>
<dbReference type="Gene3D" id="3.40.50.720">
    <property type="entry name" value="NAD(P)-binding Rossmann-like Domain"/>
    <property type="match status" value="1"/>
</dbReference>
<name>A0ABY7FUB3_MYAAR</name>
<sequence length="309" mass="34081">VNHLVQTDGSGHVVHMDVIHDEDAKLIMAIIGDVSQQANGIQTVNLHDYNTGETNEVHYHKLSLHPNPLIHSSVERIAGLKIASFCYDYTTFYADVTPTDPKASLKDKVCIVTGATRGIGRGIALQLGAHGATVYVTGRTLKAKDDAQFPGSLEQTCEEIESRGGKCIPVLCDHKNDDDVKKLFEKVAREQNNRLDVLVNNAFSAFNACVDNVKVPFWELPDNIYDELNQVGLRNHHLCLVYAARLMMPWKLGLIINISGHGGMVKTEGSQAIFKDPKLSAMMAMEAGVSEQILRDNYKYGESVDNFGM</sequence>
<keyword evidence="2" id="KW-1185">Reference proteome</keyword>
<evidence type="ECO:0000313" key="1">
    <source>
        <dbReference type="EMBL" id="WAR24428.1"/>
    </source>
</evidence>
<evidence type="ECO:0000313" key="2">
    <source>
        <dbReference type="Proteomes" id="UP001164746"/>
    </source>
</evidence>
<dbReference type="SUPFAM" id="SSF51735">
    <property type="entry name" value="NAD(P)-binding Rossmann-fold domains"/>
    <property type="match status" value="1"/>
</dbReference>
<dbReference type="PANTHER" id="PTHR44147:SF2">
    <property type="entry name" value="DEHYDROGENASE_REDUCTASE SDR FAMILY MEMBER 1"/>
    <property type="match status" value="1"/>
</dbReference>
<organism evidence="1 2">
    <name type="scientific">Mya arenaria</name>
    <name type="common">Soft-shell clam</name>
    <dbReference type="NCBI Taxonomy" id="6604"/>
    <lineage>
        <taxon>Eukaryota</taxon>
        <taxon>Metazoa</taxon>
        <taxon>Spiralia</taxon>
        <taxon>Lophotrochozoa</taxon>
        <taxon>Mollusca</taxon>
        <taxon>Bivalvia</taxon>
        <taxon>Autobranchia</taxon>
        <taxon>Heteroconchia</taxon>
        <taxon>Euheterodonta</taxon>
        <taxon>Imparidentia</taxon>
        <taxon>Neoheterodontei</taxon>
        <taxon>Myida</taxon>
        <taxon>Myoidea</taxon>
        <taxon>Myidae</taxon>
        <taxon>Mya</taxon>
    </lineage>
</organism>
<dbReference type="PRINTS" id="PR00081">
    <property type="entry name" value="GDHRDH"/>
</dbReference>
<dbReference type="EMBL" id="CP111024">
    <property type="protein sequence ID" value="WAR24428.1"/>
    <property type="molecule type" value="Genomic_DNA"/>
</dbReference>